<dbReference type="Proteomes" id="UP000199062">
    <property type="component" value="Unassembled WGS sequence"/>
</dbReference>
<organism evidence="2 3">
    <name type="scientific">Halomicrobium zhouii</name>
    <dbReference type="NCBI Taxonomy" id="767519"/>
    <lineage>
        <taxon>Archaea</taxon>
        <taxon>Methanobacteriati</taxon>
        <taxon>Methanobacteriota</taxon>
        <taxon>Stenosarchaea group</taxon>
        <taxon>Halobacteria</taxon>
        <taxon>Halobacteriales</taxon>
        <taxon>Haloarculaceae</taxon>
        <taxon>Halomicrobium</taxon>
    </lineage>
</organism>
<evidence type="ECO:0000313" key="3">
    <source>
        <dbReference type="Proteomes" id="UP000199062"/>
    </source>
</evidence>
<dbReference type="Gene3D" id="1.10.10.10">
    <property type="entry name" value="Winged helix-like DNA-binding domain superfamily/Winged helix DNA-binding domain"/>
    <property type="match status" value="1"/>
</dbReference>
<dbReference type="AlphaFoldDB" id="A0A1I6KTA1"/>
<gene>
    <name evidence="2" type="ORF">SAMN05216559_1521</name>
</gene>
<dbReference type="STRING" id="767519.SAMN05216559_1521"/>
<dbReference type="InterPro" id="IPR019887">
    <property type="entry name" value="Tscrpt_reg_AsnC/Lrp_C"/>
</dbReference>
<name>A0A1I6KTA1_9EURY</name>
<keyword evidence="2" id="KW-0238">DNA-binding</keyword>
<accession>A0A1I6KTA1</accession>
<keyword evidence="3" id="KW-1185">Reference proteome</keyword>
<evidence type="ECO:0000259" key="1">
    <source>
        <dbReference type="Pfam" id="PF01037"/>
    </source>
</evidence>
<dbReference type="InterPro" id="IPR011008">
    <property type="entry name" value="Dimeric_a/b-barrel"/>
</dbReference>
<dbReference type="Gene3D" id="3.30.70.920">
    <property type="match status" value="1"/>
</dbReference>
<dbReference type="SUPFAM" id="SSF46785">
    <property type="entry name" value="Winged helix' DNA-binding domain"/>
    <property type="match status" value="1"/>
</dbReference>
<proteinExistence type="predicted"/>
<protein>
    <submittedName>
        <fullName evidence="2">DNA-binding transcriptional regulator, Lrp family</fullName>
    </submittedName>
</protein>
<dbReference type="InterPro" id="IPR036388">
    <property type="entry name" value="WH-like_DNA-bd_sf"/>
</dbReference>
<dbReference type="GO" id="GO:0043200">
    <property type="term" value="P:response to amino acid"/>
    <property type="evidence" value="ECO:0007669"/>
    <property type="project" value="TreeGrafter"/>
</dbReference>
<dbReference type="Pfam" id="PF01037">
    <property type="entry name" value="AsnC_trans_reg"/>
    <property type="match status" value="1"/>
</dbReference>
<dbReference type="SMART" id="SM00344">
    <property type="entry name" value="HTH_ASNC"/>
    <property type="match status" value="1"/>
</dbReference>
<dbReference type="Pfam" id="PF13412">
    <property type="entry name" value="HTH_24"/>
    <property type="match status" value="1"/>
</dbReference>
<dbReference type="GO" id="GO:0005829">
    <property type="term" value="C:cytosol"/>
    <property type="evidence" value="ECO:0007669"/>
    <property type="project" value="TreeGrafter"/>
</dbReference>
<dbReference type="GO" id="GO:0043565">
    <property type="term" value="F:sequence-specific DNA binding"/>
    <property type="evidence" value="ECO:0007669"/>
    <property type="project" value="TreeGrafter"/>
</dbReference>
<dbReference type="EMBL" id="FOZK01000001">
    <property type="protein sequence ID" value="SFR94421.1"/>
    <property type="molecule type" value="Genomic_DNA"/>
</dbReference>
<dbReference type="InterPro" id="IPR019888">
    <property type="entry name" value="Tscrpt_reg_AsnC-like"/>
</dbReference>
<dbReference type="RefSeq" id="WP_089815398.1">
    <property type="nucleotide sequence ID" value="NZ_FOZK01000001.1"/>
</dbReference>
<dbReference type="OrthoDB" id="131500at2157"/>
<sequence length="164" mass="18262">MDSRGEILELLRENARYSVEDIARLSDSSEDDVEAAIADLESAGIVRGYQAVLDWGAVDEDDQPVRASVELNVTLDRETSYADIADRIAKFPQVRSLRLISGDYDFDMVVEGDSMSEVSHFISDKVAPIPEVTQTVTHYVMESYKEQGIEFGDGHDDDRLSISP</sequence>
<evidence type="ECO:0000313" key="2">
    <source>
        <dbReference type="EMBL" id="SFR94421.1"/>
    </source>
</evidence>
<reference evidence="2 3" key="1">
    <citation type="submission" date="2016-10" db="EMBL/GenBank/DDBJ databases">
        <authorList>
            <person name="de Groot N.N."/>
        </authorList>
    </citation>
    <scope>NUCLEOTIDE SEQUENCE [LARGE SCALE GENOMIC DNA]</scope>
    <source>
        <strain evidence="2 3">CGMCC 1.10457</strain>
    </source>
</reference>
<dbReference type="InterPro" id="IPR036390">
    <property type="entry name" value="WH_DNA-bd_sf"/>
</dbReference>
<dbReference type="PANTHER" id="PTHR30154">
    <property type="entry name" value="LEUCINE-RESPONSIVE REGULATORY PROTEIN"/>
    <property type="match status" value="1"/>
</dbReference>
<feature type="domain" description="Transcription regulator AsnC/Lrp ligand binding" evidence="1">
    <location>
        <begin position="72"/>
        <end position="142"/>
    </location>
</feature>
<dbReference type="PANTHER" id="PTHR30154:SF34">
    <property type="entry name" value="TRANSCRIPTIONAL REGULATOR AZLB"/>
    <property type="match status" value="1"/>
</dbReference>
<dbReference type="SUPFAM" id="SSF54909">
    <property type="entry name" value="Dimeric alpha+beta barrel"/>
    <property type="match status" value="1"/>
</dbReference>